<dbReference type="KEGG" id="sedi:EBB79_18505"/>
<sequence>MSSKQPNNLESGLGILIWCLGGVPIYLLWDTRIFINETMEMLFGAALFVLAFFYFLAFGRCIDLARRLLSKEENGDHES</sequence>
<protein>
    <submittedName>
        <fullName evidence="2">Uncharacterized protein</fullName>
    </submittedName>
</protein>
<evidence type="ECO:0000256" key="1">
    <source>
        <dbReference type="SAM" id="Phobius"/>
    </source>
</evidence>
<name>A0A3T0N6P5_9RHOB</name>
<reference evidence="2 3" key="1">
    <citation type="submission" date="2018-10" db="EMBL/GenBank/DDBJ databases">
        <title>Parasedimentitalea marina sp. nov., a psychrophilic bacterium isolated from deep seawater of the New Britain Trench.</title>
        <authorList>
            <person name="Cao J."/>
        </authorList>
    </citation>
    <scope>NUCLEOTIDE SEQUENCE [LARGE SCALE GENOMIC DNA]</scope>
    <source>
        <strain evidence="2 3">W43</strain>
    </source>
</reference>
<keyword evidence="1" id="KW-0472">Membrane</keyword>
<feature type="transmembrane region" description="Helical" evidence="1">
    <location>
        <begin position="12"/>
        <end position="29"/>
    </location>
</feature>
<evidence type="ECO:0000313" key="3">
    <source>
        <dbReference type="Proteomes" id="UP000283063"/>
    </source>
</evidence>
<organism evidence="2 3">
    <name type="scientific">Parasedimentitalea marina</name>
    <dbReference type="NCBI Taxonomy" id="2483033"/>
    <lineage>
        <taxon>Bacteria</taxon>
        <taxon>Pseudomonadati</taxon>
        <taxon>Pseudomonadota</taxon>
        <taxon>Alphaproteobacteria</taxon>
        <taxon>Rhodobacterales</taxon>
        <taxon>Paracoccaceae</taxon>
        <taxon>Parasedimentitalea</taxon>
    </lineage>
</organism>
<keyword evidence="1" id="KW-1133">Transmembrane helix</keyword>
<evidence type="ECO:0000313" key="2">
    <source>
        <dbReference type="EMBL" id="AZV79667.1"/>
    </source>
</evidence>
<dbReference type="AlphaFoldDB" id="A0A3T0N6P5"/>
<dbReference type="Proteomes" id="UP000283063">
    <property type="component" value="Chromosome"/>
</dbReference>
<gene>
    <name evidence="2" type="ORF">EBB79_18505</name>
</gene>
<dbReference type="RefSeq" id="WP_127750254.1">
    <property type="nucleotide sequence ID" value="NZ_CP033219.1"/>
</dbReference>
<keyword evidence="3" id="KW-1185">Reference proteome</keyword>
<feature type="transmembrane region" description="Helical" evidence="1">
    <location>
        <begin position="41"/>
        <end position="62"/>
    </location>
</feature>
<accession>A0A3T0N6P5</accession>
<keyword evidence="1" id="KW-0812">Transmembrane</keyword>
<proteinExistence type="predicted"/>
<dbReference type="EMBL" id="CP033219">
    <property type="protein sequence ID" value="AZV79667.1"/>
    <property type="molecule type" value="Genomic_DNA"/>
</dbReference>